<dbReference type="EMBL" id="JBHSGO010000064">
    <property type="protein sequence ID" value="MFC4665631.1"/>
    <property type="molecule type" value="Genomic_DNA"/>
</dbReference>
<accession>A0ABV9K7M7</accession>
<evidence type="ECO:0000313" key="8">
    <source>
        <dbReference type="Proteomes" id="UP001596020"/>
    </source>
</evidence>
<dbReference type="SUPFAM" id="SSF53098">
    <property type="entry name" value="Ribonuclease H-like"/>
    <property type="match status" value="1"/>
</dbReference>
<dbReference type="InterPro" id="IPR012337">
    <property type="entry name" value="RNaseH-like_sf"/>
</dbReference>
<keyword evidence="3" id="KW-0238">DNA-binding</keyword>
<feature type="domain" description="DUF4372" evidence="6">
    <location>
        <begin position="3"/>
        <end position="74"/>
    </location>
</feature>
<dbReference type="PANTHER" id="PTHR33258">
    <property type="entry name" value="TRANSPOSASE INSL FOR INSERTION SEQUENCE ELEMENT IS186A-RELATED"/>
    <property type="match status" value="1"/>
</dbReference>
<dbReference type="Pfam" id="PF14294">
    <property type="entry name" value="DUF4372"/>
    <property type="match status" value="1"/>
</dbReference>
<gene>
    <name evidence="7" type="ORF">ACFO3G_03240</name>
</gene>
<organism evidence="7 8">
    <name type="scientific">Falsiporphyromonas endometrii</name>
    <dbReference type="NCBI Taxonomy" id="1387297"/>
    <lineage>
        <taxon>Bacteria</taxon>
        <taxon>Pseudomonadati</taxon>
        <taxon>Bacteroidota</taxon>
        <taxon>Bacteroidia</taxon>
        <taxon>Bacteroidales</taxon>
        <taxon>Porphyromonadaceae</taxon>
        <taxon>Falsiporphyromonas</taxon>
    </lineage>
</organism>
<dbReference type="Pfam" id="PF01609">
    <property type="entry name" value="DDE_Tnp_1"/>
    <property type="match status" value="1"/>
</dbReference>
<evidence type="ECO:0000256" key="4">
    <source>
        <dbReference type="ARBA" id="ARBA00023172"/>
    </source>
</evidence>
<dbReference type="InterPro" id="IPR047952">
    <property type="entry name" value="Transpos_IS4"/>
</dbReference>
<proteinExistence type="inferred from homology"/>
<dbReference type="PANTHER" id="PTHR33258:SF1">
    <property type="entry name" value="TRANSPOSASE INSL FOR INSERTION SEQUENCE ELEMENT IS186A-RELATED"/>
    <property type="match status" value="1"/>
</dbReference>
<evidence type="ECO:0000256" key="1">
    <source>
        <dbReference type="ARBA" id="ARBA00010075"/>
    </source>
</evidence>
<dbReference type="InterPro" id="IPR002559">
    <property type="entry name" value="Transposase_11"/>
</dbReference>
<feature type="domain" description="Transposase IS4-like" evidence="5">
    <location>
        <begin position="120"/>
        <end position="240"/>
    </location>
</feature>
<feature type="non-terminal residue" evidence="7">
    <location>
        <position position="283"/>
    </location>
</feature>
<evidence type="ECO:0000259" key="5">
    <source>
        <dbReference type="Pfam" id="PF01609"/>
    </source>
</evidence>
<comment type="similarity">
    <text evidence="1">Belongs to the transposase 11 family.</text>
</comment>
<protein>
    <submittedName>
        <fullName evidence="7">IS4 family transposase</fullName>
    </submittedName>
</protein>
<keyword evidence="8" id="KW-1185">Reference proteome</keyword>
<evidence type="ECO:0000256" key="3">
    <source>
        <dbReference type="ARBA" id="ARBA00023125"/>
    </source>
</evidence>
<sequence>MANITLFAQVIRLLPRDIIQRLVKKHGTDKHAKGFNSWSHLVTMIFSQFSGSVSLRQISEGLQSATGNLNHLGLSRAPSKSNIGYQNARRRSKFFEDVYYSLLEHFGQHGTLKQVKKRLKSKVVLLDSTLMSLCISMYDWALYTHTKGAVKMHTVLDFETLLPEFVCISNGKGADNTIARQLHFAPGTIVVADRIYSDTELLNLWDSKDVLFVVRGKSNLLFDSICERDLPEHTSQEILIDQEVELTGVQTKGKYPKKIRRIAILHPKGYIVELLTNDFKHAA</sequence>
<dbReference type="Proteomes" id="UP001596020">
    <property type="component" value="Unassembled WGS sequence"/>
</dbReference>
<keyword evidence="2" id="KW-0815">Transposition</keyword>
<dbReference type="InterPro" id="IPR025399">
    <property type="entry name" value="DUF4372"/>
</dbReference>
<name>A0ABV9K7M7_9PORP</name>
<dbReference type="NCBIfam" id="NF033592">
    <property type="entry name" value="transpos_IS4_1"/>
    <property type="match status" value="1"/>
</dbReference>
<evidence type="ECO:0000313" key="7">
    <source>
        <dbReference type="EMBL" id="MFC4665631.1"/>
    </source>
</evidence>
<reference evidence="8" key="1">
    <citation type="journal article" date="2019" name="Int. J. Syst. Evol. Microbiol.">
        <title>The Global Catalogue of Microorganisms (GCM) 10K type strain sequencing project: providing services to taxonomists for standard genome sequencing and annotation.</title>
        <authorList>
            <consortium name="The Broad Institute Genomics Platform"/>
            <consortium name="The Broad Institute Genome Sequencing Center for Infectious Disease"/>
            <person name="Wu L."/>
            <person name="Ma J."/>
        </authorList>
    </citation>
    <scope>NUCLEOTIDE SEQUENCE [LARGE SCALE GENOMIC DNA]</scope>
    <source>
        <strain evidence="8">CGMCC 4.7357</strain>
    </source>
</reference>
<dbReference type="RefSeq" id="WP_380077947.1">
    <property type="nucleotide sequence ID" value="NZ_JBHSGO010000064.1"/>
</dbReference>
<evidence type="ECO:0000259" key="6">
    <source>
        <dbReference type="Pfam" id="PF14294"/>
    </source>
</evidence>
<evidence type="ECO:0000256" key="2">
    <source>
        <dbReference type="ARBA" id="ARBA00022578"/>
    </source>
</evidence>
<comment type="caution">
    <text evidence="7">The sequence shown here is derived from an EMBL/GenBank/DDBJ whole genome shotgun (WGS) entry which is preliminary data.</text>
</comment>
<keyword evidence="4" id="KW-0233">DNA recombination</keyword>